<keyword evidence="1" id="KW-1185">Reference proteome</keyword>
<proteinExistence type="predicted"/>
<evidence type="ECO:0000313" key="1">
    <source>
        <dbReference type="Proteomes" id="UP000095283"/>
    </source>
</evidence>
<dbReference type="Proteomes" id="UP000095283">
    <property type="component" value="Unplaced"/>
</dbReference>
<name>A0A1I7WMP6_HETBA</name>
<protein>
    <submittedName>
        <fullName evidence="2">Uncharacterized protein</fullName>
    </submittedName>
</protein>
<sequence length="63" mass="7201">MNLLSDQSIERNRFVMLLIRDNRPDRQLGTEAVNHPKNHISCAFQCTAVLLLIGKSYLADKMT</sequence>
<dbReference type="WBParaSite" id="Hba_06428">
    <property type="protein sequence ID" value="Hba_06428"/>
    <property type="gene ID" value="Hba_06428"/>
</dbReference>
<organism evidence="1 2">
    <name type="scientific">Heterorhabditis bacteriophora</name>
    <name type="common">Entomopathogenic nematode worm</name>
    <dbReference type="NCBI Taxonomy" id="37862"/>
    <lineage>
        <taxon>Eukaryota</taxon>
        <taxon>Metazoa</taxon>
        <taxon>Ecdysozoa</taxon>
        <taxon>Nematoda</taxon>
        <taxon>Chromadorea</taxon>
        <taxon>Rhabditida</taxon>
        <taxon>Rhabditina</taxon>
        <taxon>Rhabditomorpha</taxon>
        <taxon>Strongyloidea</taxon>
        <taxon>Heterorhabditidae</taxon>
        <taxon>Heterorhabditis</taxon>
    </lineage>
</organism>
<accession>A0A1I7WMP6</accession>
<reference evidence="2" key="1">
    <citation type="submission" date="2016-11" db="UniProtKB">
        <authorList>
            <consortium name="WormBaseParasite"/>
        </authorList>
    </citation>
    <scope>IDENTIFICATION</scope>
</reference>
<dbReference type="AlphaFoldDB" id="A0A1I7WMP6"/>
<evidence type="ECO:0000313" key="2">
    <source>
        <dbReference type="WBParaSite" id="Hba_06428"/>
    </source>
</evidence>